<dbReference type="InterPro" id="IPR050148">
    <property type="entry name" value="Terpene_synthase-like"/>
</dbReference>
<accession>A0A835EGZ3</accession>
<proteinExistence type="predicted"/>
<dbReference type="InterPro" id="IPR036965">
    <property type="entry name" value="Terpene_synth_N_sf"/>
</dbReference>
<dbReference type="InterPro" id="IPR008930">
    <property type="entry name" value="Terpenoid_cyclase/PrenylTrfase"/>
</dbReference>
<sequence length="215" mass="25187">MAEPEHNCRRQYLPGVWGEFFITHQPCTPEELLSMKEKASAKKVEVRQIVLESASMDLARKLNLVDVLQRLGVDYHFQEEIDELLRSVFYDKDGGSNDLCLTSLRESSHDVNILIMLYDAGHMRIRSEEILDHIVTVNKSRLQSLLKTDLEPSLAEEMRVTLETRFRRVQRVEARRFISVYEKNDMRDETILEFARMNFNIMQVAYAKESKELSM</sequence>
<organism evidence="2 3">
    <name type="scientific">Digitaria exilis</name>
    <dbReference type="NCBI Taxonomy" id="1010633"/>
    <lineage>
        <taxon>Eukaryota</taxon>
        <taxon>Viridiplantae</taxon>
        <taxon>Streptophyta</taxon>
        <taxon>Embryophyta</taxon>
        <taxon>Tracheophyta</taxon>
        <taxon>Spermatophyta</taxon>
        <taxon>Magnoliopsida</taxon>
        <taxon>Liliopsida</taxon>
        <taxon>Poales</taxon>
        <taxon>Poaceae</taxon>
        <taxon>PACMAD clade</taxon>
        <taxon>Panicoideae</taxon>
        <taxon>Panicodae</taxon>
        <taxon>Paniceae</taxon>
        <taxon>Anthephorinae</taxon>
        <taxon>Digitaria</taxon>
    </lineage>
</organism>
<dbReference type="InterPro" id="IPR001906">
    <property type="entry name" value="Terpene_synth_N"/>
</dbReference>
<dbReference type="Proteomes" id="UP000636709">
    <property type="component" value="Unassembled WGS sequence"/>
</dbReference>
<dbReference type="EMBL" id="JACEFO010001953">
    <property type="protein sequence ID" value="KAF8692003.1"/>
    <property type="molecule type" value="Genomic_DNA"/>
</dbReference>
<dbReference type="PANTHER" id="PTHR31225:SF220">
    <property type="entry name" value="TERPENE SYNTHASE"/>
    <property type="match status" value="1"/>
</dbReference>
<dbReference type="OrthoDB" id="1877784at2759"/>
<dbReference type="PANTHER" id="PTHR31225">
    <property type="entry name" value="OS04G0344100 PROTEIN-RELATED"/>
    <property type="match status" value="1"/>
</dbReference>
<name>A0A835EGZ3_9POAL</name>
<protein>
    <recommendedName>
        <fullName evidence="1">Terpene synthase N-terminal domain-containing protein</fullName>
    </recommendedName>
</protein>
<dbReference type="GO" id="GO:0016114">
    <property type="term" value="P:terpenoid biosynthetic process"/>
    <property type="evidence" value="ECO:0007669"/>
    <property type="project" value="InterPro"/>
</dbReference>
<dbReference type="Pfam" id="PF01397">
    <property type="entry name" value="Terpene_synth"/>
    <property type="match status" value="1"/>
</dbReference>
<evidence type="ECO:0000313" key="3">
    <source>
        <dbReference type="Proteomes" id="UP000636709"/>
    </source>
</evidence>
<feature type="domain" description="Terpene synthase N-terminal" evidence="1">
    <location>
        <begin position="17"/>
        <end position="104"/>
    </location>
</feature>
<dbReference type="SUPFAM" id="SSF48239">
    <property type="entry name" value="Terpenoid cyclases/Protein prenyltransferases"/>
    <property type="match status" value="1"/>
</dbReference>
<dbReference type="AlphaFoldDB" id="A0A835EGZ3"/>
<keyword evidence="3" id="KW-1185">Reference proteome</keyword>
<dbReference type="Gene3D" id="1.50.10.130">
    <property type="entry name" value="Terpene synthase, N-terminal domain"/>
    <property type="match status" value="2"/>
</dbReference>
<gene>
    <name evidence="2" type="ORF">HU200_039950</name>
</gene>
<evidence type="ECO:0000259" key="1">
    <source>
        <dbReference type="Pfam" id="PF01397"/>
    </source>
</evidence>
<dbReference type="GO" id="GO:0010333">
    <property type="term" value="F:terpene synthase activity"/>
    <property type="evidence" value="ECO:0007669"/>
    <property type="project" value="InterPro"/>
</dbReference>
<evidence type="ECO:0000313" key="2">
    <source>
        <dbReference type="EMBL" id="KAF8692003.1"/>
    </source>
</evidence>
<comment type="caution">
    <text evidence="2">The sequence shown here is derived from an EMBL/GenBank/DDBJ whole genome shotgun (WGS) entry which is preliminary data.</text>
</comment>
<reference evidence="2" key="1">
    <citation type="submission" date="2020-07" db="EMBL/GenBank/DDBJ databases">
        <title>Genome sequence and genetic diversity analysis of an under-domesticated orphan crop, white fonio (Digitaria exilis).</title>
        <authorList>
            <person name="Bennetzen J.L."/>
            <person name="Chen S."/>
            <person name="Ma X."/>
            <person name="Wang X."/>
            <person name="Yssel A.E.J."/>
            <person name="Chaluvadi S.R."/>
            <person name="Johnson M."/>
            <person name="Gangashetty P."/>
            <person name="Hamidou F."/>
            <person name="Sanogo M.D."/>
            <person name="Zwaenepoel A."/>
            <person name="Wallace J."/>
            <person name="Van De Peer Y."/>
            <person name="Van Deynze A."/>
        </authorList>
    </citation>
    <scope>NUCLEOTIDE SEQUENCE</scope>
    <source>
        <tissue evidence="2">Leaves</tissue>
    </source>
</reference>